<dbReference type="Pfam" id="PF01590">
    <property type="entry name" value="GAF"/>
    <property type="match status" value="1"/>
</dbReference>
<dbReference type="Pfam" id="PF13185">
    <property type="entry name" value="GAF_2"/>
    <property type="match status" value="1"/>
</dbReference>
<evidence type="ECO:0000256" key="1">
    <source>
        <dbReference type="SAM" id="Coils"/>
    </source>
</evidence>
<feature type="domain" description="HD" evidence="5">
    <location>
        <begin position="1277"/>
        <end position="1400"/>
    </location>
</feature>
<feature type="transmembrane region" description="Helical" evidence="2">
    <location>
        <begin position="191"/>
        <end position="213"/>
    </location>
</feature>
<evidence type="ECO:0000313" key="8">
    <source>
        <dbReference type="Proteomes" id="UP001232163"/>
    </source>
</evidence>
<dbReference type="RefSeq" id="WP_307469687.1">
    <property type="nucleotide sequence ID" value="NZ_JAURUR010000028.1"/>
</dbReference>
<dbReference type="Pfam" id="PF00990">
    <property type="entry name" value="GGDEF"/>
    <property type="match status" value="1"/>
</dbReference>
<dbReference type="EMBL" id="JAURUR010000028">
    <property type="protein sequence ID" value="MDP9766439.1"/>
    <property type="molecule type" value="Genomic_DNA"/>
</dbReference>
<feature type="transmembrane region" description="Helical" evidence="2">
    <location>
        <begin position="124"/>
        <end position="143"/>
    </location>
</feature>
<feature type="transmembrane region" description="Helical" evidence="2">
    <location>
        <begin position="225"/>
        <end position="244"/>
    </location>
</feature>
<accession>A0ABT9MJP5</accession>
<dbReference type="InterPro" id="IPR029787">
    <property type="entry name" value="Nucleotide_cyclase"/>
</dbReference>
<feature type="transmembrane region" description="Helical" evidence="2">
    <location>
        <begin position="155"/>
        <end position="179"/>
    </location>
</feature>
<evidence type="ECO:0000256" key="2">
    <source>
        <dbReference type="SAM" id="Phobius"/>
    </source>
</evidence>
<keyword evidence="2" id="KW-0472">Membrane</keyword>
<dbReference type="InterPro" id="IPR052020">
    <property type="entry name" value="Cyclic_di-GMP/3'3'-cGAMP_PDE"/>
</dbReference>
<comment type="caution">
    <text evidence="7">The sequence shown here is derived from an EMBL/GenBank/DDBJ whole genome shotgun (WGS) entry which is preliminary data.</text>
</comment>
<dbReference type="Gene3D" id="3.30.70.270">
    <property type="match status" value="1"/>
</dbReference>
<proteinExistence type="predicted"/>
<dbReference type="NCBIfam" id="TIGR00254">
    <property type="entry name" value="GGDEF"/>
    <property type="match status" value="1"/>
</dbReference>
<feature type="domain" description="PAS" evidence="3">
    <location>
        <begin position="440"/>
        <end position="510"/>
    </location>
</feature>
<dbReference type="SUPFAM" id="SSF55785">
    <property type="entry name" value="PYP-like sensor domain (PAS domain)"/>
    <property type="match status" value="2"/>
</dbReference>
<dbReference type="CDD" id="cd00077">
    <property type="entry name" value="HDc"/>
    <property type="match status" value="1"/>
</dbReference>
<dbReference type="InterPro" id="IPR043128">
    <property type="entry name" value="Rev_trsase/Diguanyl_cyclase"/>
</dbReference>
<keyword evidence="2" id="KW-1133">Transmembrane helix</keyword>
<dbReference type="InterPro" id="IPR037522">
    <property type="entry name" value="HD_GYP_dom"/>
</dbReference>
<dbReference type="Gene3D" id="1.10.3210.10">
    <property type="entry name" value="Hypothetical protein af1432"/>
    <property type="match status" value="1"/>
</dbReference>
<evidence type="ECO:0000259" key="6">
    <source>
        <dbReference type="PROSITE" id="PS51832"/>
    </source>
</evidence>
<dbReference type="PROSITE" id="PS51831">
    <property type="entry name" value="HD"/>
    <property type="match status" value="1"/>
</dbReference>
<dbReference type="SUPFAM" id="SSF55781">
    <property type="entry name" value="GAF domain-like"/>
    <property type="match status" value="2"/>
</dbReference>
<dbReference type="InterPro" id="IPR013656">
    <property type="entry name" value="PAS_4"/>
</dbReference>
<dbReference type="PROSITE" id="PS51832">
    <property type="entry name" value="HD_GYP"/>
    <property type="match status" value="1"/>
</dbReference>
<evidence type="ECO:0000259" key="4">
    <source>
        <dbReference type="PROSITE" id="PS50887"/>
    </source>
</evidence>
<feature type="transmembrane region" description="Helical" evidence="2">
    <location>
        <begin position="60"/>
        <end position="86"/>
    </location>
</feature>
<organism evidence="7 8">
    <name type="scientific">Deinococcus enclensis</name>
    <dbReference type="NCBI Taxonomy" id="1049582"/>
    <lineage>
        <taxon>Bacteria</taxon>
        <taxon>Thermotogati</taxon>
        <taxon>Deinococcota</taxon>
        <taxon>Deinococci</taxon>
        <taxon>Deinococcales</taxon>
        <taxon>Deinococcaceae</taxon>
        <taxon>Deinococcus</taxon>
    </lineage>
</organism>
<feature type="domain" description="GGDEF" evidence="4">
    <location>
        <begin position="601"/>
        <end position="730"/>
    </location>
</feature>
<evidence type="ECO:0000259" key="3">
    <source>
        <dbReference type="PROSITE" id="PS50112"/>
    </source>
</evidence>
<feature type="transmembrane region" description="Helical" evidence="2">
    <location>
        <begin position="92"/>
        <end position="112"/>
    </location>
</feature>
<dbReference type="SUPFAM" id="SSF109604">
    <property type="entry name" value="HD-domain/PDEase-like"/>
    <property type="match status" value="1"/>
</dbReference>
<dbReference type="InterPro" id="IPR003607">
    <property type="entry name" value="HD/PDEase_dom"/>
</dbReference>
<feature type="transmembrane region" description="Helical" evidence="2">
    <location>
        <begin position="30"/>
        <end position="48"/>
    </location>
</feature>
<feature type="transmembrane region" description="Helical" evidence="2">
    <location>
        <begin position="256"/>
        <end position="275"/>
    </location>
</feature>
<sequence length="1454" mass="158915">MAFAVLVAFTVAHIIWTALGATPEPWREGVAPLFYWPVYGLAAFLVWRAARASPPALARFWTWTGLGLAAWGAGQVTFTVLAALGIRGFPHPAAFLYLAAPPCFALGMLSLVRASARPVPLARYVLDTALVVLILGHLLWEVSGQATAQGYAGKPVALILALAFPVMDLLLAAMLTVLALARPLLLNGVQLLLLIGAFLSFLLGDVLWAVLLANGQYRLGHPLDSLWSLAAALIGVSAASRLTHGPSLFRSGSRRIGWTLSPHYLIALGYVAYVITHFTGHTPDRLDETLLVGVTVLFAARQLLVLTENHTLQQDLLHSQSHLNAVMTTMSEAIYLKDRQGRYTMLNPAARQLLESRTSTAPGVTDTDLFPDQAERILTMDRQVMRTLEPVTYEMPFPALQRVMLTTKHPFVVEGELLGVLGVSRDITRQRDLEGELERQVRRTGSILESLPSAFVALDHQWRFTYINPVAAQLLRRPPEALVGRPVWKILPDVIGADLSRQLRQALQERSVQFEVQSPVTGHWYDVSAAPTEDGTAVSFVDVTHRKAMEASLRSANEDLEQRVRERTADLERLAYRDVLTGLPSRRAFEEAFEEAARRGREFQLLLLDLDELKAVNDQAGHAQGDRLLECFGAALQEVFRPQGQVYRQGGDEFVVLVTGQMFDAGQVREVMDRVRQHTGACGFPSVRASIGAAVFPTDARSPNDLLRLADQRMLRDKAAHRTVQGLRGEHLLLRDSHLTADMMWNALRAASALIRADEVIDGVGWQAFLQAAVTALPSAEAGSLYVLEGASFVVRAQVGYSEALLGVSHSMEAMSRWYGPGQNWGLGQARVLRGAASIRAAAHLPQEWIDGADHGKAVQHLTDLAHLQASLCVPVLVSGAVVAVINLDNLRSDQAFESYELDIAEEFGRQVAAILTMRDRRAREADRTQELEVLAHANAALSLVQDSHELERMLVEETKALFRTEHAAFARYDERENVLHLVACSGLYETFPHRVIPEGQGISWQAIDAGQVLRVERLDQDPRIHTPGAVPDGTLLSAPLFSAPNAPIGVLLVVRSAPHSFSPLDERLLGALASAGVTAFERLRVTAEEQRRSDELRVLADLASHVGLADDVSAVARECLTVSRTFLDADLALFTCVERAVEVTVGTAPGHHPQVAETCHHESTLTFLRQAAGAPLRATPLLAQRADMPAELARAGVQGLVEVPVLERGRPVGRISLIWFRPLRELPRPAEALLTRSAELIGQVLDREAHLADLEATREGALLALGLSLELRDFETAGHTERVVSLAVRIGETLGLSAAQLEDLRLGAYLHDIGKLAVPDTVLLKPGKLNAEEWQLMQQHSVVGDELVSRIPTVPPGARAVVRHHHERWDGTGYPDRLAGPAIPLGARIFSVADVYDALTSARPYKPAWTVTAAVTELRQQAGRQFDPEVIGAALRVLSPGMNEDDETRPAGA</sequence>
<feature type="domain" description="HD-GYP" evidence="6">
    <location>
        <begin position="1255"/>
        <end position="1451"/>
    </location>
</feature>
<dbReference type="SMART" id="SM00267">
    <property type="entry name" value="GGDEF"/>
    <property type="match status" value="1"/>
</dbReference>
<dbReference type="PROSITE" id="PS50112">
    <property type="entry name" value="PAS"/>
    <property type="match status" value="1"/>
</dbReference>
<dbReference type="InterPro" id="IPR000160">
    <property type="entry name" value="GGDEF_dom"/>
</dbReference>
<evidence type="ECO:0000259" key="5">
    <source>
        <dbReference type="PROSITE" id="PS51831"/>
    </source>
</evidence>
<dbReference type="SMART" id="SM00471">
    <property type="entry name" value="HDc"/>
    <property type="match status" value="1"/>
</dbReference>
<dbReference type="SMART" id="SM00065">
    <property type="entry name" value="GAF"/>
    <property type="match status" value="2"/>
</dbReference>
<gene>
    <name evidence="7" type="ORF">QO006_003906</name>
</gene>
<dbReference type="Gene3D" id="3.30.450.40">
    <property type="match status" value="2"/>
</dbReference>
<dbReference type="InterPro" id="IPR003018">
    <property type="entry name" value="GAF"/>
</dbReference>
<keyword evidence="1" id="KW-0175">Coiled coil</keyword>
<dbReference type="InterPro" id="IPR035965">
    <property type="entry name" value="PAS-like_dom_sf"/>
</dbReference>
<keyword evidence="8" id="KW-1185">Reference proteome</keyword>
<dbReference type="CDD" id="cd00130">
    <property type="entry name" value="PAS"/>
    <property type="match status" value="2"/>
</dbReference>
<dbReference type="Gene3D" id="3.30.450.20">
    <property type="entry name" value="PAS domain"/>
    <property type="match status" value="2"/>
</dbReference>
<dbReference type="InterPro" id="IPR006674">
    <property type="entry name" value="HD_domain"/>
</dbReference>
<dbReference type="InterPro" id="IPR029016">
    <property type="entry name" value="GAF-like_dom_sf"/>
</dbReference>
<dbReference type="SMART" id="SM00091">
    <property type="entry name" value="PAS"/>
    <property type="match status" value="2"/>
</dbReference>
<dbReference type="PANTHER" id="PTHR45228:SF8">
    <property type="entry name" value="TWO-COMPONENT RESPONSE REGULATOR-RELATED"/>
    <property type="match status" value="1"/>
</dbReference>
<evidence type="ECO:0000313" key="7">
    <source>
        <dbReference type="EMBL" id="MDP9766439.1"/>
    </source>
</evidence>
<keyword evidence="2" id="KW-0812">Transmembrane</keyword>
<dbReference type="CDD" id="cd01949">
    <property type="entry name" value="GGDEF"/>
    <property type="match status" value="1"/>
</dbReference>
<feature type="coiled-coil region" evidence="1">
    <location>
        <begin position="546"/>
        <end position="577"/>
    </location>
</feature>
<dbReference type="Pfam" id="PF08448">
    <property type="entry name" value="PAS_4"/>
    <property type="match status" value="2"/>
</dbReference>
<dbReference type="PROSITE" id="PS50887">
    <property type="entry name" value="GGDEF"/>
    <property type="match status" value="1"/>
</dbReference>
<name>A0ABT9MJP5_9DEIO</name>
<reference evidence="7 8" key="1">
    <citation type="submission" date="2023-07" db="EMBL/GenBank/DDBJ databases">
        <title>Genomic Encyclopedia of Type Strains, Phase IV (KMG-IV): sequencing the most valuable type-strain genomes for metagenomic binning, comparative biology and taxonomic classification.</title>
        <authorList>
            <person name="Goeker M."/>
        </authorList>
    </citation>
    <scope>NUCLEOTIDE SEQUENCE [LARGE SCALE GENOMIC DNA]</scope>
    <source>
        <strain evidence="7 8">NIO-1023</strain>
    </source>
</reference>
<dbReference type="PANTHER" id="PTHR45228">
    <property type="entry name" value="CYCLIC DI-GMP PHOSPHODIESTERASE TM_0186-RELATED"/>
    <property type="match status" value="1"/>
</dbReference>
<dbReference type="Proteomes" id="UP001232163">
    <property type="component" value="Unassembled WGS sequence"/>
</dbReference>
<protein>
    <submittedName>
        <fullName evidence="7">Diguanylate cyclase (GGDEF)-like protein</fullName>
    </submittedName>
</protein>
<dbReference type="SUPFAM" id="SSF55073">
    <property type="entry name" value="Nucleotide cyclase"/>
    <property type="match status" value="1"/>
</dbReference>
<dbReference type="InterPro" id="IPR000014">
    <property type="entry name" value="PAS"/>
</dbReference>
<dbReference type="Pfam" id="PF13487">
    <property type="entry name" value="HD_5"/>
    <property type="match status" value="1"/>
</dbReference>